<reference evidence="1 2" key="1">
    <citation type="submission" date="2019-09" db="EMBL/GenBank/DDBJ databases">
        <title>Bacteriophage as agents antimicrobiens.</title>
        <authorList>
            <person name="Lightbourn L."/>
            <person name="Amarillas L."/>
            <person name="Estrada M."/>
            <person name="Leon R."/>
            <person name="Figueroa L."/>
            <person name="Patron O."/>
            <person name="Leon J."/>
        </authorList>
    </citation>
    <scope>NUCLEOTIDE SEQUENCE [LARGE SCALE GENOMIC DNA]</scope>
</reference>
<sequence>MQTSKVVDKIGKKKAYDPVGEEVRKRKKKEDTKRKHKFRNRFLDVNCADPSDVAGLY</sequence>
<organism evidence="1 2">
    <name type="scientific">Ralstonia phage Reminis</name>
    <dbReference type="NCBI Taxonomy" id="2662139"/>
    <lineage>
        <taxon>Viruses</taxon>
        <taxon>Duplodnaviria</taxon>
        <taxon>Heunggongvirae</taxon>
        <taxon>Uroviricota</taxon>
        <taxon>Caudoviricetes</taxon>
        <taxon>Autographivirales</taxon>
        <taxon>Autographivirales incertae sedis</taxon>
        <taxon>Reminisvirus</taxon>
        <taxon>Reminisvirus reminis</taxon>
    </lineage>
</organism>
<name>A0A5Q2U783_9CAUD</name>
<evidence type="ECO:0000313" key="2">
    <source>
        <dbReference type="Proteomes" id="UP000386225"/>
    </source>
</evidence>
<accession>A0A5Q2U783</accession>
<dbReference type="EMBL" id="MN478376">
    <property type="protein sequence ID" value="QGH45115.1"/>
    <property type="molecule type" value="Genomic_DNA"/>
</dbReference>
<protein>
    <submittedName>
        <fullName evidence="1">Uncharacterized protein</fullName>
    </submittedName>
</protein>
<dbReference type="Proteomes" id="UP000386225">
    <property type="component" value="Segment"/>
</dbReference>
<keyword evidence="2" id="KW-1185">Reference proteome</keyword>
<evidence type="ECO:0000313" key="1">
    <source>
        <dbReference type="EMBL" id="QGH45115.1"/>
    </source>
</evidence>
<proteinExistence type="predicted"/>